<comment type="caution">
    <text evidence="2">The sequence shown here is derived from an EMBL/GenBank/DDBJ whole genome shotgun (WGS) entry which is preliminary data.</text>
</comment>
<dbReference type="AlphaFoldDB" id="A0AB35WPB1"/>
<dbReference type="Pfam" id="PF07514">
    <property type="entry name" value="TraI_2"/>
    <property type="match status" value="1"/>
</dbReference>
<evidence type="ECO:0000313" key="3">
    <source>
        <dbReference type="Proteomes" id="UP001175817"/>
    </source>
</evidence>
<dbReference type="Proteomes" id="UP001175817">
    <property type="component" value="Unassembled WGS sequence"/>
</dbReference>
<reference evidence="2" key="2">
    <citation type="submission" date="2024-01" db="EMBL/GenBank/DDBJ databases">
        <authorList>
            <person name="Macesic N."/>
        </authorList>
    </citation>
    <scope>NUCLEOTIDE SEQUENCE</scope>
    <source>
        <strain evidence="2">CPO078</strain>
    </source>
</reference>
<dbReference type="RefSeq" id="WP_224294258.1">
    <property type="nucleotide sequence ID" value="NZ_CABGKN010000026.1"/>
</dbReference>
<evidence type="ECO:0000313" key="2">
    <source>
        <dbReference type="EMBL" id="MEC6054539.1"/>
    </source>
</evidence>
<gene>
    <name evidence="2" type="ORF">QAB24_029170</name>
</gene>
<sequence>MHLLPASENHHHAGTGELLTNSLETAFLALKFAYSTELLPIGLEDEEQIRKGHYLYAAFICWLLHDAGKIFDVDVISSTPDVKITWSPLSSSLMGWAKSNRIFSYEVILLKRQANEHSVRAPVFLERCLNDTCLNYLSDVIKERLYDKMLSALGNCTISDDFISRCM</sequence>
<evidence type="ECO:0000259" key="1">
    <source>
        <dbReference type="Pfam" id="PF07514"/>
    </source>
</evidence>
<feature type="domain" description="Uncharacterised" evidence="1">
    <location>
        <begin position="2"/>
        <end position="154"/>
    </location>
</feature>
<proteinExistence type="predicted"/>
<protein>
    <submittedName>
        <fullName evidence="2">TraI domain-containing protein</fullName>
    </submittedName>
</protein>
<accession>A0AB35WPB1</accession>
<name>A0AB35WPB1_9ENTR</name>
<organism evidence="2 3">
    <name type="scientific">Klebsiella michiganensis</name>
    <dbReference type="NCBI Taxonomy" id="1134687"/>
    <lineage>
        <taxon>Bacteria</taxon>
        <taxon>Pseudomonadati</taxon>
        <taxon>Pseudomonadota</taxon>
        <taxon>Gammaproteobacteria</taxon>
        <taxon>Enterobacterales</taxon>
        <taxon>Enterobacteriaceae</taxon>
        <taxon>Klebsiella/Raoultella group</taxon>
        <taxon>Klebsiella</taxon>
    </lineage>
</organism>
<dbReference type="Gene3D" id="1.10.3210.40">
    <property type="match status" value="1"/>
</dbReference>
<dbReference type="InterPro" id="IPR011119">
    <property type="entry name" value="Unchr_helicase_relaxase_TraI"/>
</dbReference>
<reference evidence="2" key="1">
    <citation type="journal article" date="2023" name="Nat. Commun.">
        <title>Genomic dissection of endemic carbapenem resistance reveals metallo-beta-lactamase dissemination through clonal, plasmid and integron transfer.</title>
        <authorList>
            <person name="Macesic N."/>
            <person name="Hawkey J."/>
            <person name="Vezina B."/>
            <person name="Wisniewski J.A."/>
            <person name="Cottingham H."/>
            <person name="Blakeway L.V."/>
            <person name="Harshegyi T."/>
            <person name="Pragastis K."/>
            <person name="Badoordeen G.Z."/>
            <person name="Dennison A."/>
            <person name="Spelman D.W."/>
            <person name="Jenney A.W.J."/>
            <person name="Peleg A.Y."/>
        </authorList>
    </citation>
    <scope>NUCLEOTIDE SEQUENCE</scope>
    <source>
        <strain evidence="2">CPO078</strain>
    </source>
</reference>
<dbReference type="EMBL" id="JARTTH020000002">
    <property type="protein sequence ID" value="MEC6054539.1"/>
    <property type="molecule type" value="Genomic_DNA"/>
</dbReference>